<organism evidence="1 2">
    <name type="scientific">Lindgomyces ingoldianus</name>
    <dbReference type="NCBI Taxonomy" id="673940"/>
    <lineage>
        <taxon>Eukaryota</taxon>
        <taxon>Fungi</taxon>
        <taxon>Dikarya</taxon>
        <taxon>Ascomycota</taxon>
        <taxon>Pezizomycotina</taxon>
        <taxon>Dothideomycetes</taxon>
        <taxon>Pleosporomycetidae</taxon>
        <taxon>Pleosporales</taxon>
        <taxon>Lindgomycetaceae</taxon>
        <taxon>Lindgomyces</taxon>
    </lineage>
</organism>
<accession>A0ACB6QEL0</accession>
<feature type="non-terminal residue" evidence="1">
    <location>
        <position position="1"/>
    </location>
</feature>
<sequence length="240" mass="27448">NSTLNFQEILYISMPHRTDRQDALSLLAAVSGIKLTLIPGVWCWRAHANAWRYIIDNDVQTALIVEDDIDWDVNIKEIMGLWGWQLRFNNTIRWGENVEKGWEDECPYSCDWDELWMGQCGNTVNKKRLDLHWTYSDPNGPDIGSTIEGFQKEFRDIWNITGGDGMRVTSATYGPLCTMGYAVSRMGAMRMLYHIGGWHGMGFPVDNEIAFKTEDGYISGYTMTPPVFTPWRVGGSRDTD</sequence>
<reference evidence="1" key="1">
    <citation type="journal article" date="2020" name="Stud. Mycol.">
        <title>101 Dothideomycetes genomes: a test case for predicting lifestyles and emergence of pathogens.</title>
        <authorList>
            <person name="Haridas S."/>
            <person name="Albert R."/>
            <person name="Binder M."/>
            <person name="Bloem J."/>
            <person name="Labutti K."/>
            <person name="Salamov A."/>
            <person name="Andreopoulos B."/>
            <person name="Baker S."/>
            <person name="Barry K."/>
            <person name="Bills G."/>
            <person name="Bluhm B."/>
            <person name="Cannon C."/>
            <person name="Castanera R."/>
            <person name="Culley D."/>
            <person name="Daum C."/>
            <person name="Ezra D."/>
            <person name="Gonzalez J."/>
            <person name="Henrissat B."/>
            <person name="Kuo A."/>
            <person name="Liang C."/>
            <person name="Lipzen A."/>
            <person name="Lutzoni F."/>
            <person name="Magnuson J."/>
            <person name="Mondo S."/>
            <person name="Nolan M."/>
            <person name="Ohm R."/>
            <person name="Pangilinan J."/>
            <person name="Park H.-J."/>
            <person name="Ramirez L."/>
            <person name="Alfaro M."/>
            <person name="Sun H."/>
            <person name="Tritt A."/>
            <person name="Yoshinaga Y."/>
            <person name="Zwiers L.-H."/>
            <person name="Turgeon B."/>
            <person name="Goodwin S."/>
            <person name="Spatafora J."/>
            <person name="Crous P."/>
            <person name="Grigoriev I."/>
        </authorList>
    </citation>
    <scope>NUCLEOTIDE SEQUENCE</scope>
    <source>
        <strain evidence="1">ATCC 200398</strain>
    </source>
</reference>
<dbReference type="Proteomes" id="UP000799755">
    <property type="component" value="Unassembled WGS sequence"/>
</dbReference>
<dbReference type="EMBL" id="MU003529">
    <property type="protein sequence ID" value="KAF2465449.1"/>
    <property type="molecule type" value="Genomic_DNA"/>
</dbReference>
<feature type="non-terminal residue" evidence="1">
    <location>
        <position position="240"/>
    </location>
</feature>
<keyword evidence="2" id="KW-1185">Reference proteome</keyword>
<evidence type="ECO:0000313" key="1">
    <source>
        <dbReference type="EMBL" id="KAF2465449.1"/>
    </source>
</evidence>
<gene>
    <name evidence="1" type="ORF">BDR25DRAFT_203383</name>
</gene>
<comment type="caution">
    <text evidence="1">The sequence shown here is derived from an EMBL/GenBank/DDBJ whole genome shotgun (WGS) entry which is preliminary data.</text>
</comment>
<protein>
    <submittedName>
        <fullName evidence="1">Uncharacterized protein</fullName>
    </submittedName>
</protein>
<name>A0ACB6QEL0_9PLEO</name>
<proteinExistence type="predicted"/>
<evidence type="ECO:0000313" key="2">
    <source>
        <dbReference type="Proteomes" id="UP000799755"/>
    </source>
</evidence>